<protein>
    <recommendedName>
        <fullName evidence="1">C2H2-type domain-containing protein</fullName>
    </recommendedName>
</protein>
<dbReference type="InterPro" id="IPR013087">
    <property type="entry name" value="Znf_C2H2_type"/>
</dbReference>
<dbReference type="Gene3D" id="3.30.160.60">
    <property type="entry name" value="Classic Zinc Finger"/>
    <property type="match status" value="1"/>
</dbReference>
<comment type="caution">
    <text evidence="2">The sequence shown here is derived from an EMBL/GenBank/DDBJ whole genome shotgun (WGS) entry which is preliminary data.</text>
</comment>
<feature type="domain" description="C2H2-type" evidence="1">
    <location>
        <begin position="77"/>
        <end position="98"/>
    </location>
</feature>
<dbReference type="SMART" id="SM00355">
    <property type="entry name" value="ZnF_C2H2"/>
    <property type="match status" value="3"/>
</dbReference>
<name>A0AAU9J0S8_9CILI</name>
<dbReference type="EMBL" id="CAJZBQ010000024">
    <property type="protein sequence ID" value="CAG9319866.1"/>
    <property type="molecule type" value="Genomic_DNA"/>
</dbReference>
<accession>A0AAU9J0S8</accession>
<gene>
    <name evidence="2" type="ORF">BSTOLATCC_MIC25111</name>
</gene>
<evidence type="ECO:0000259" key="1">
    <source>
        <dbReference type="PROSITE" id="PS00028"/>
    </source>
</evidence>
<evidence type="ECO:0000313" key="3">
    <source>
        <dbReference type="Proteomes" id="UP001162131"/>
    </source>
</evidence>
<dbReference type="Proteomes" id="UP001162131">
    <property type="component" value="Unassembled WGS sequence"/>
</dbReference>
<organism evidence="2 3">
    <name type="scientific">Blepharisma stoltei</name>
    <dbReference type="NCBI Taxonomy" id="1481888"/>
    <lineage>
        <taxon>Eukaryota</taxon>
        <taxon>Sar</taxon>
        <taxon>Alveolata</taxon>
        <taxon>Ciliophora</taxon>
        <taxon>Postciliodesmatophora</taxon>
        <taxon>Heterotrichea</taxon>
        <taxon>Heterotrichida</taxon>
        <taxon>Blepharismidae</taxon>
        <taxon>Blepharisma</taxon>
    </lineage>
</organism>
<proteinExistence type="predicted"/>
<dbReference type="AlphaFoldDB" id="A0AAU9J0S8"/>
<sequence>MSRNHTCSPICPICSKTEKTRNRLSYHIRTDHPRCSECSQRFHRRDEYYLHNLLKHIEEIIIKNKLLKGRNTQERRCLLCGLKFAQRCYAHLHIQCAHPLLKPFFTNLRFT</sequence>
<keyword evidence="3" id="KW-1185">Reference proteome</keyword>
<feature type="domain" description="C2H2-type" evidence="1">
    <location>
        <begin position="35"/>
        <end position="56"/>
    </location>
</feature>
<dbReference type="PROSITE" id="PS00028">
    <property type="entry name" value="ZINC_FINGER_C2H2_1"/>
    <property type="match status" value="2"/>
</dbReference>
<evidence type="ECO:0000313" key="2">
    <source>
        <dbReference type="EMBL" id="CAG9319866.1"/>
    </source>
</evidence>
<reference evidence="2" key="1">
    <citation type="submission" date="2021-09" db="EMBL/GenBank/DDBJ databases">
        <authorList>
            <consortium name="AG Swart"/>
            <person name="Singh M."/>
            <person name="Singh A."/>
            <person name="Seah K."/>
            <person name="Emmerich C."/>
        </authorList>
    </citation>
    <scope>NUCLEOTIDE SEQUENCE</scope>
    <source>
        <strain evidence="2">ATCC30299</strain>
    </source>
</reference>